<sequence length="675" mass="73670">MKPGALLGVLLCLAGLQPAVAASGVPALAPRWQADGNAIVWQASDAHADQLEMSGRQVSAVIAYGRDAQGQLTLKRTVVWPMLRTLPDDTHASLMRDFDRRASPALSIDGLPAEHEVLTQVRFDGQLRLVSDIGGGLVLERLLSPSPDEPALIERLALVNTGTRAVAYRFAPQDQRETTAAGAGTHGAYEIQAASEGGAGSLAPGARITQDVVYSARLANEMVFVDPTEELRKRRQKLQGWNRRLVLETPDKALDLMFGFAKIRAAESIFATRGGLLHSPGGTRYYAAIWANDEAEYANPFFPYLGDAAGIAAAMNSYRLFASYMNPQGRPLPSSVIAEGRSYWNGAGDRGDCAMIAYGASHFALALGDARRAGQLMPLIDWCLKFSLDKRTPDGVIASDSDELEGRFPAGKANLSTNVLAFGGLTGAAMLSAALGQPEDIGRHWQQEAARLRAAIDRYFAAQVGGFDTYRYYAGNDRLRAWIALPLCFGIDERRPGTVAALLSPQLWSENGVLSEAGDTTFWDRATLYAFRGLMQAGELERVFPYFVYYSKRRLLGEHVPYAIEAWPEGNQRHLSAESALYARVVTEGLFGLQPTGLRSFRLAPRLPAAWQHMALRNIRAFGLSHADGEEREQGLDILTRRSGSGQQVEVFLRGQRILSRHWDGRDALGVTLPE</sequence>
<keyword evidence="3" id="KW-1185">Reference proteome</keyword>
<evidence type="ECO:0000313" key="3">
    <source>
        <dbReference type="Proteomes" id="UP000295110"/>
    </source>
</evidence>
<evidence type="ECO:0000256" key="1">
    <source>
        <dbReference type="SAM" id="SignalP"/>
    </source>
</evidence>
<dbReference type="OrthoDB" id="2490189at2"/>
<dbReference type="Proteomes" id="UP000295110">
    <property type="component" value="Unassembled WGS sequence"/>
</dbReference>
<proteinExistence type="predicted"/>
<organism evidence="2 3">
    <name type="scientific">Roseateles saccharophilus</name>
    <name type="common">Pseudomonas saccharophila</name>
    <dbReference type="NCBI Taxonomy" id="304"/>
    <lineage>
        <taxon>Bacteria</taxon>
        <taxon>Pseudomonadati</taxon>
        <taxon>Pseudomonadota</taxon>
        <taxon>Betaproteobacteria</taxon>
        <taxon>Burkholderiales</taxon>
        <taxon>Sphaerotilaceae</taxon>
        <taxon>Roseateles</taxon>
    </lineage>
</organism>
<dbReference type="AlphaFoldDB" id="A0A4R3VEI0"/>
<dbReference type="RefSeq" id="WP_132570532.1">
    <property type="nucleotide sequence ID" value="NZ_CBCSGL010000005.1"/>
</dbReference>
<dbReference type="EMBL" id="SMBU01000005">
    <property type="protein sequence ID" value="TCV02094.1"/>
    <property type="molecule type" value="Genomic_DNA"/>
</dbReference>
<dbReference type="Gene3D" id="1.50.10.10">
    <property type="match status" value="1"/>
</dbReference>
<keyword evidence="1" id="KW-0732">Signal</keyword>
<dbReference type="GO" id="GO:0005975">
    <property type="term" value="P:carbohydrate metabolic process"/>
    <property type="evidence" value="ECO:0007669"/>
    <property type="project" value="InterPro"/>
</dbReference>
<dbReference type="SUPFAM" id="SSF48208">
    <property type="entry name" value="Six-hairpin glycosidases"/>
    <property type="match status" value="1"/>
</dbReference>
<protein>
    <submittedName>
        <fullName evidence="2">Uncharacterized protein</fullName>
    </submittedName>
</protein>
<feature type="signal peptide" evidence="1">
    <location>
        <begin position="1"/>
        <end position="21"/>
    </location>
</feature>
<dbReference type="InterPro" id="IPR008928">
    <property type="entry name" value="6-hairpin_glycosidase_sf"/>
</dbReference>
<reference evidence="2 3" key="1">
    <citation type="submission" date="2019-03" db="EMBL/GenBank/DDBJ databases">
        <title>Genomic Encyclopedia of Type Strains, Phase IV (KMG-IV): sequencing the most valuable type-strain genomes for metagenomic binning, comparative biology and taxonomic classification.</title>
        <authorList>
            <person name="Goeker M."/>
        </authorList>
    </citation>
    <scope>NUCLEOTIDE SEQUENCE [LARGE SCALE GENOMIC DNA]</scope>
    <source>
        <strain evidence="2 3">DSM 654</strain>
    </source>
</reference>
<evidence type="ECO:0000313" key="2">
    <source>
        <dbReference type="EMBL" id="TCV02094.1"/>
    </source>
</evidence>
<comment type="caution">
    <text evidence="2">The sequence shown here is derived from an EMBL/GenBank/DDBJ whole genome shotgun (WGS) entry which is preliminary data.</text>
</comment>
<dbReference type="InterPro" id="IPR012341">
    <property type="entry name" value="6hp_glycosidase-like_sf"/>
</dbReference>
<feature type="chain" id="PRO_5020392146" evidence="1">
    <location>
        <begin position="22"/>
        <end position="675"/>
    </location>
</feature>
<accession>A0A4R3VEI0</accession>
<name>A0A4R3VEI0_ROSSA</name>
<gene>
    <name evidence="2" type="ORF">EV671_1005129</name>
</gene>